<dbReference type="InterPro" id="IPR011711">
    <property type="entry name" value="GntR_C"/>
</dbReference>
<evidence type="ECO:0000256" key="2">
    <source>
        <dbReference type="ARBA" id="ARBA00023125"/>
    </source>
</evidence>
<dbReference type="SUPFAM" id="SSF46785">
    <property type="entry name" value="Winged helix' DNA-binding domain"/>
    <property type="match status" value="1"/>
</dbReference>
<evidence type="ECO:0000256" key="1">
    <source>
        <dbReference type="ARBA" id="ARBA00023015"/>
    </source>
</evidence>
<keyword evidence="1" id="KW-0805">Transcription regulation</keyword>
<dbReference type="Gene3D" id="1.10.10.10">
    <property type="entry name" value="Winged helix-like DNA-binding domain superfamily/Winged helix DNA-binding domain"/>
    <property type="match status" value="1"/>
</dbReference>
<dbReference type="PANTHER" id="PTHR43537:SF5">
    <property type="entry name" value="UXU OPERON TRANSCRIPTIONAL REGULATOR"/>
    <property type="match status" value="1"/>
</dbReference>
<dbReference type="GO" id="GO:0003700">
    <property type="term" value="F:DNA-binding transcription factor activity"/>
    <property type="evidence" value="ECO:0007669"/>
    <property type="project" value="InterPro"/>
</dbReference>
<dbReference type="InterPro" id="IPR000524">
    <property type="entry name" value="Tscrpt_reg_HTH_GntR"/>
</dbReference>
<dbReference type="AlphaFoldDB" id="A0A537IQ40"/>
<evidence type="ECO:0000313" key="7">
    <source>
        <dbReference type="Proteomes" id="UP000318834"/>
    </source>
</evidence>
<feature type="domain" description="HTH gntR-type" evidence="5">
    <location>
        <begin position="27"/>
        <end position="95"/>
    </location>
</feature>
<dbReference type="PANTHER" id="PTHR43537">
    <property type="entry name" value="TRANSCRIPTIONAL REGULATOR, GNTR FAMILY"/>
    <property type="match status" value="1"/>
</dbReference>
<gene>
    <name evidence="6" type="ORF">E6H05_09695</name>
</gene>
<comment type="caution">
    <text evidence="6">The sequence shown here is derived from an EMBL/GenBank/DDBJ whole genome shotgun (WGS) entry which is preliminary data.</text>
</comment>
<dbReference type="EMBL" id="VBAP01000071">
    <property type="protein sequence ID" value="TMI73399.1"/>
    <property type="molecule type" value="Genomic_DNA"/>
</dbReference>
<accession>A0A537IQ40</accession>
<dbReference type="PROSITE" id="PS50949">
    <property type="entry name" value="HTH_GNTR"/>
    <property type="match status" value="1"/>
</dbReference>
<keyword evidence="2" id="KW-0238">DNA-binding</keyword>
<keyword evidence="3" id="KW-0804">Transcription</keyword>
<reference evidence="6 7" key="1">
    <citation type="journal article" date="2019" name="Nat. Microbiol.">
        <title>Mediterranean grassland soil C-N compound turnover is dependent on rainfall and depth, and is mediated by genomically divergent microorganisms.</title>
        <authorList>
            <person name="Diamond S."/>
            <person name="Andeer P.F."/>
            <person name="Li Z."/>
            <person name="Crits-Christoph A."/>
            <person name="Burstein D."/>
            <person name="Anantharaman K."/>
            <person name="Lane K.R."/>
            <person name="Thomas B.C."/>
            <person name="Pan C."/>
            <person name="Northen T.R."/>
            <person name="Banfield J.F."/>
        </authorList>
    </citation>
    <scope>NUCLEOTIDE SEQUENCE [LARGE SCALE GENOMIC DNA]</scope>
    <source>
        <strain evidence="6">NP_8</strain>
    </source>
</reference>
<evidence type="ECO:0000256" key="3">
    <source>
        <dbReference type="ARBA" id="ARBA00023163"/>
    </source>
</evidence>
<sequence length="254" mass="28347">MDHSSVQGSTIPSPGAVKDELEPVRKTRIYEEVASQIQRLITDGRLRPGDHLPPERELAERFGVSRTSVRDAIRVLELMGLLEPRQGEGTVVRDLSPDSLVSPLASLLVRNRTLLADLLDVRKMIEPSLAARAAVHASDEELAALEQIFLRQQDKVRQGQLAIDEDSEFHYAIATAARNRVVLRVLDVLMDLLRESRERSLQVAGRLQRSLQGHRRILDAIRGRDGDAAEAAMRRHLEEIEDVLLKSKASRVGG</sequence>
<dbReference type="SMART" id="SM00895">
    <property type="entry name" value="FCD"/>
    <property type="match status" value="1"/>
</dbReference>
<name>A0A537IQ40_9BACT</name>
<dbReference type="Pfam" id="PF00392">
    <property type="entry name" value="GntR"/>
    <property type="match status" value="1"/>
</dbReference>
<dbReference type="SMART" id="SM00345">
    <property type="entry name" value="HTH_GNTR"/>
    <property type="match status" value="1"/>
</dbReference>
<organism evidence="6 7">
    <name type="scientific">Candidatus Segetimicrobium genomatis</name>
    <dbReference type="NCBI Taxonomy" id="2569760"/>
    <lineage>
        <taxon>Bacteria</taxon>
        <taxon>Bacillati</taxon>
        <taxon>Candidatus Sysuimicrobiota</taxon>
        <taxon>Candidatus Sysuimicrobiia</taxon>
        <taxon>Candidatus Sysuimicrobiales</taxon>
        <taxon>Candidatus Segetimicrobiaceae</taxon>
        <taxon>Candidatus Segetimicrobium</taxon>
    </lineage>
</organism>
<dbReference type="Gene3D" id="1.20.120.530">
    <property type="entry name" value="GntR ligand-binding domain-like"/>
    <property type="match status" value="1"/>
</dbReference>
<dbReference type="GO" id="GO:0003677">
    <property type="term" value="F:DNA binding"/>
    <property type="evidence" value="ECO:0007669"/>
    <property type="project" value="UniProtKB-KW"/>
</dbReference>
<feature type="region of interest" description="Disordered" evidence="4">
    <location>
        <begin position="1"/>
        <end position="22"/>
    </location>
</feature>
<evidence type="ECO:0000259" key="5">
    <source>
        <dbReference type="PROSITE" id="PS50949"/>
    </source>
</evidence>
<protein>
    <submittedName>
        <fullName evidence="6">FadR family transcriptional regulator</fullName>
    </submittedName>
</protein>
<dbReference type="InterPro" id="IPR036390">
    <property type="entry name" value="WH_DNA-bd_sf"/>
</dbReference>
<dbReference type="PRINTS" id="PR00035">
    <property type="entry name" value="HTHGNTR"/>
</dbReference>
<evidence type="ECO:0000313" key="6">
    <source>
        <dbReference type="EMBL" id="TMI73399.1"/>
    </source>
</evidence>
<feature type="compositionally biased region" description="Polar residues" evidence="4">
    <location>
        <begin position="1"/>
        <end position="12"/>
    </location>
</feature>
<dbReference type="InterPro" id="IPR036388">
    <property type="entry name" value="WH-like_DNA-bd_sf"/>
</dbReference>
<dbReference type="Pfam" id="PF07729">
    <property type="entry name" value="FCD"/>
    <property type="match status" value="1"/>
</dbReference>
<dbReference type="SUPFAM" id="SSF48008">
    <property type="entry name" value="GntR ligand-binding domain-like"/>
    <property type="match status" value="1"/>
</dbReference>
<dbReference type="CDD" id="cd07377">
    <property type="entry name" value="WHTH_GntR"/>
    <property type="match status" value="1"/>
</dbReference>
<dbReference type="InterPro" id="IPR008920">
    <property type="entry name" value="TF_FadR/GntR_C"/>
</dbReference>
<evidence type="ECO:0000256" key="4">
    <source>
        <dbReference type="SAM" id="MobiDB-lite"/>
    </source>
</evidence>
<proteinExistence type="predicted"/>
<dbReference type="Proteomes" id="UP000318834">
    <property type="component" value="Unassembled WGS sequence"/>
</dbReference>